<evidence type="ECO:0000313" key="1">
    <source>
        <dbReference type="Proteomes" id="UP000095283"/>
    </source>
</evidence>
<name>A0A1I7WMK8_HETBA</name>
<dbReference type="WBParaSite" id="Hba_06388">
    <property type="protein sequence ID" value="Hba_06388"/>
    <property type="gene ID" value="Hba_06388"/>
</dbReference>
<proteinExistence type="predicted"/>
<protein>
    <submittedName>
        <fullName evidence="2">Transposase</fullName>
    </submittedName>
</protein>
<reference evidence="2" key="1">
    <citation type="submission" date="2016-11" db="UniProtKB">
        <authorList>
            <consortium name="WormBaseParasite"/>
        </authorList>
    </citation>
    <scope>IDENTIFICATION</scope>
</reference>
<keyword evidence="1" id="KW-1185">Reference proteome</keyword>
<accession>A0A1I7WMK8</accession>
<dbReference type="AlphaFoldDB" id="A0A1I7WMK8"/>
<evidence type="ECO:0000313" key="2">
    <source>
        <dbReference type="WBParaSite" id="Hba_06388"/>
    </source>
</evidence>
<organism evidence="1 2">
    <name type="scientific">Heterorhabditis bacteriophora</name>
    <name type="common">Entomopathogenic nematode worm</name>
    <dbReference type="NCBI Taxonomy" id="37862"/>
    <lineage>
        <taxon>Eukaryota</taxon>
        <taxon>Metazoa</taxon>
        <taxon>Ecdysozoa</taxon>
        <taxon>Nematoda</taxon>
        <taxon>Chromadorea</taxon>
        <taxon>Rhabditida</taxon>
        <taxon>Rhabditina</taxon>
        <taxon>Rhabditomorpha</taxon>
        <taxon>Strongyloidea</taxon>
        <taxon>Heterorhabditidae</taxon>
        <taxon>Heterorhabditis</taxon>
    </lineage>
</organism>
<sequence length="59" mass="6987">MIDGEKGYIVYHHGRYTEMEKGHKRRQREADEGDYEEWSKRYIISYFDDTANGSPGEIA</sequence>
<dbReference type="Proteomes" id="UP000095283">
    <property type="component" value="Unplaced"/>
</dbReference>